<proteinExistence type="predicted"/>
<dbReference type="Proteomes" id="UP000030960">
    <property type="component" value="Unassembled WGS sequence"/>
</dbReference>
<evidence type="ECO:0000313" key="2">
    <source>
        <dbReference type="Proteomes" id="UP000030960"/>
    </source>
</evidence>
<protein>
    <submittedName>
        <fullName evidence="1">Uncharacterized protein</fullName>
    </submittedName>
</protein>
<comment type="caution">
    <text evidence="1">The sequence shown here is derived from an EMBL/GenBank/DDBJ whole genome shotgun (WGS) entry which is preliminary data.</text>
</comment>
<organism evidence="1 2">
    <name type="scientific">Mameliella alba</name>
    <dbReference type="NCBI Taxonomy" id="561184"/>
    <lineage>
        <taxon>Bacteria</taxon>
        <taxon>Pseudomonadati</taxon>
        <taxon>Pseudomonadota</taxon>
        <taxon>Alphaproteobacteria</taxon>
        <taxon>Rhodobacterales</taxon>
        <taxon>Roseobacteraceae</taxon>
        <taxon>Mameliella</taxon>
    </lineage>
</organism>
<dbReference type="STRING" id="561184.SAMN05216376_102101"/>
<accession>A0A0B3RLM6</accession>
<gene>
    <name evidence="1" type="ORF">OA50_03160</name>
</gene>
<evidence type="ECO:0000313" key="1">
    <source>
        <dbReference type="EMBL" id="KHQ52145.1"/>
    </source>
</evidence>
<keyword evidence="2" id="KW-1185">Reference proteome</keyword>
<dbReference type="AlphaFoldDB" id="A0A0B3RLM6"/>
<dbReference type="EMBL" id="JSUQ01000012">
    <property type="protein sequence ID" value="KHQ52145.1"/>
    <property type="molecule type" value="Genomic_DNA"/>
</dbReference>
<name>A0A0B3RLM6_9RHOB</name>
<sequence>MDPTLFIATRPLPRGPSDSPRVIEAFYAEHGQGWRPGLSALLPPLARALRRIWHRRPQGIDQCT</sequence>
<reference evidence="1 2" key="1">
    <citation type="submission" date="2014-10" db="EMBL/GenBank/DDBJ databases">
        <title>Genome sequence of Ponticoccus sp. strain UMTAT08 isolated from clonal culture of toxic dinoflagellate Alexandrium tamiyavanichii.</title>
        <authorList>
            <person name="Gan H.Y."/>
            <person name="Muhd D.-D."/>
            <person name="Mohd Noor M.E."/>
            <person name="Yeong Y.S."/>
            <person name="Usup G."/>
        </authorList>
    </citation>
    <scope>NUCLEOTIDE SEQUENCE [LARGE SCALE GENOMIC DNA]</scope>
    <source>
        <strain evidence="1 2">UMTAT08</strain>
    </source>
</reference>